<proteinExistence type="predicted"/>
<reference evidence="1" key="1">
    <citation type="submission" date="2018-05" db="EMBL/GenBank/DDBJ databases">
        <authorList>
            <person name="Lanie J.A."/>
            <person name="Ng W.-L."/>
            <person name="Kazmierczak K.M."/>
            <person name="Andrzejewski T.M."/>
            <person name="Davidsen T.M."/>
            <person name="Wayne K.J."/>
            <person name="Tettelin H."/>
            <person name="Glass J.I."/>
            <person name="Rusch D."/>
            <person name="Podicherti R."/>
            <person name="Tsui H.-C.T."/>
            <person name="Winkler M.E."/>
        </authorList>
    </citation>
    <scope>NUCLEOTIDE SEQUENCE</scope>
</reference>
<dbReference type="AlphaFoldDB" id="A0A382XXW2"/>
<protein>
    <submittedName>
        <fullName evidence="1">Uncharacterized protein</fullName>
    </submittedName>
</protein>
<sequence>VSEITQHRDYSSQDFHLIEGKQGEFTLWKDDEKIYDKGNNDFPSGDDVIDLL</sequence>
<evidence type="ECO:0000313" key="1">
    <source>
        <dbReference type="EMBL" id="SVD75649.1"/>
    </source>
</evidence>
<gene>
    <name evidence="1" type="ORF">METZ01_LOCUS428503</name>
</gene>
<organism evidence="1">
    <name type="scientific">marine metagenome</name>
    <dbReference type="NCBI Taxonomy" id="408172"/>
    <lineage>
        <taxon>unclassified sequences</taxon>
        <taxon>metagenomes</taxon>
        <taxon>ecological metagenomes</taxon>
    </lineage>
</organism>
<accession>A0A382XXW2</accession>
<dbReference type="EMBL" id="UINC01171204">
    <property type="protein sequence ID" value="SVD75649.1"/>
    <property type="molecule type" value="Genomic_DNA"/>
</dbReference>
<name>A0A382XXW2_9ZZZZ</name>
<feature type="non-terminal residue" evidence="1">
    <location>
        <position position="1"/>
    </location>
</feature>